<keyword evidence="1" id="KW-0732">Signal</keyword>
<dbReference type="HOGENOM" id="CLU_152673_0_0_1"/>
<dbReference type="VEuPathDB" id="FungiDB:MYCFIDRAFT_195328"/>
<dbReference type="eggNOG" id="ENOG502SZY2">
    <property type="taxonomic scope" value="Eukaryota"/>
</dbReference>
<protein>
    <recommendedName>
        <fullName evidence="4">Extracellular membrane protein CFEM domain-containing protein</fullName>
    </recommendedName>
</protein>
<dbReference type="Proteomes" id="UP000016932">
    <property type="component" value="Unassembled WGS sequence"/>
</dbReference>
<feature type="signal peptide" evidence="1">
    <location>
        <begin position="1"/>
        <end position="17"/>
    </location>
</feature>
<dbReference type="OrthoDB" id="2507140at2759"/>
<reference evidence="2 3" key="1">
    <citation type="journal article" date="2012" name="PLoS Pathog.">
        <title>Diverse lifestyles and strategies of plant pathogenesis encoded in the genomes of eighteen Dothideomycetes fungi.</title>
        <authorList>
            <person name="Ohm R.A."/>
            <person name="Feau N."/>
            <person name="Henrissat B."/>
            <person name="Schoch C.L."/>
            <person name="Horwitz B.A."/>
            <person name="Barry K.W."/>
            <person name="Condon B.J."/>
            <person name="Copeland A.C."/>
            <person name="Dhillon B."/>
            <person name="Glaser F."/>
            <person name="Hesse C.N."/>
            <person name="Kosti I."/>
            <person name="LaButti K."/>
            <person name="Lindquist E.A."/>
            <person name="Lucas S."/>
            <person name="Salamov A.A."/>
            <person name="Bradshaw R.E."/>
            <person name="Ciuffetti L."/>
            <person name="Hamelin R.C."/>
            <person name="Kema G.H.J."/>
            <person name="Lawrence C."/>
            <person name="Scott J.A."/>
            <person name="Spatafora J.W."/>
            <person name="Turgeon B.G."/>
            <person name="de Wit P.J.G.M."/>
            <person name="Zhong S."/>
            <person name="Goodwin S.B."/>
            <person name="Grigoriev I.V."/>
        </authorList>
    </citation>
    <scope>NUCLEOTIDE SEQUENCE [LARGE SCALE GENOMIC DNA]</scope>
    <source>
        <strain evidence="2 3">CIRAD86</strain>
    </source>
</reference>
<feature type="chain" id="PRO_5004031710" description="Extracellular membrane protein CFEM domain-containing protein" evidence="1">
    <location>
        <begin position="18"/>
        <end position="102"/>
    </location>
</feature>
<name>M3B4D6_PSEFD</name>
<sequence>MHASAVFVLAVAGFAAAQSTTSVPSSSSSSVATSGCGTQIDTIISACLGSTTPQLKACASQDWDCMCTQSQNVLTCYNNCPSDPNKFGAEQTSVSYCNAAKA</sequence>
<dbReference type="AlphaFoldDB" id="M3B4D6"/>
<evidence type="ECO:0000313" key="3">
    <source>
        <dbReference type="Proteomes" id="UP000016932"/>
    </source>
</evidence>
<proteinExistence type="predicted"/>
<dbReference type="KEGG" id="pfj:MYCFIDRAFT_195328"/>
<accession>M3B4D6</accession>
<organism evidence="2 3">
    <name type="scientific">Pseudocercospora fijiensis (strain CIRAD86)</name>
    <name type="common">Black leaf streak disease fungus</name>
    <name type="synonym">Mycosphaerella fijiensis</name>
    <dbReference type="NCBI Taxonomy" id="383855"/>
    <lineage>
        <taxon>Eukaryota</taxon>
        <taxon>Fungi</taxon>
        <taxon>Dikarya</taxon>
        <taxon>Ascomycota</taxon>
        <taxon>Pezizomycotina</taxon>
        <taxon>Dothideomycetes</taxon>
        <taxon>Dothideomycetidae</taxon>
        <taxon>Mycosphaerellales</taxon>
        <taxon>Mycosphaerellaceae</taxon>
        <taxon>Pseudocercospora</taxon>
    </lineage>
</organism>
<dbReference type="GeneID" id="19335473"/>
<dbReference type="EMBL" id="KB446557">
    <property type="protein sequence ID" value="EME84207.1"/>
    <property type="molecule type" value="Genomic_DNA"/>
</dbReference>
<evidence type="ECO:0008006" key="4">
    <source>
        <dbReference type="Google" id="ProtNLM"/>
    </source>
</evidence>
<evidence type="ECO:0000313" key="2">
    <source>
        <dbReference type="EMBL" id="EME84207.1"/>
    </source>
</evidence>
<evidence type="ECO:0000256" key="1">
    <source>
        <dbReference type="SAM" id="SignalP"/>
    </source>
</evidence>
<dbReference type="RefSeq" id="XP_007924831.1">
    <property type="nucleotide sequence ID" value="XM_007926640.1"/>
</dbReference>
<keyword evidence="3" id="KW-1185">Reference proteome</keyword>
<gene>
    <name evidence="2" type="ORF">MYCFIDRAFT_195328</name>
</gene>